<protein>
    <submittedName>
        <fullName evidence="2">Uncharacterized protein</fullName>
    </submittedName>
</protein>
<evidence type="ECO:0000313" key="2">
    <source>
        <dbReference type="EMBL" id="KIH56502.1"/>
    </source>
</evidence>
<proteinExistence type="predicted"/>
<gene>
    <name evidence="2" type="ORF">ANCDUO_13316</name>
</gene>
<evidence type="ECO:0000256" key="1">
    <source>
        <dbReference type="SAM" id="MobiDB-lite"/>
    </source>
</evidence>
<feature type="region of interest" description="Disordered" evidence="1">
    <location>
        <begin position="114"/>
        <end position="139"/>
    </location>
</feature>
<dbReference type="EMBL" id="KN735638">
    <property type="protein sequence ID" value="KIH56502.1"/>
    <property type="molecule type" value="Genomic_DNA"/>
</dbReference>
<reference evidence="2 3" key="1">
    <citation type="submission" date="2013-12" db="EMBL/GenBank/DDBJ databases">
        <title>Draft genome of the parsitic nematode Ancylostoma duodenale.</title>
        <authorList>
            <person name="Mitreva M."/>
        </authorList>
    </citation>
    <scope>NUCLEOTIDE SEQUENCE [LARGE SCALE GENOMIC DNA]</scope>
    <source>
        <strain evidence="2 3">Zhejiang</strain>
    </source>
</reference>
<dbReference type="AlphaFoldDB" id="A0A0C2D374"/>
<feature type="compositionally biased region" description="Acidic residues" evidence="1">
    <location>
        <begin position="27"/>
        <end position="42"/>
    </location>
</feature>
<feature type="region of interest" description="Disordered" evidence="1">
    <location>
        <begin position="1"/>
        <end position="43"/>
    </location>
</feature>
<dbReference type="Proteomes" id="UP000054047">
    <property type="component" value="Unassembled WGS sequence"/>
</dbReference>
<feature type="compositionally biased region" description="Polar residues" evidence="1">
    <location>
        <begin position="114"/>
        <end position="125"/>
    </location>
</feature>
<dbReference type="OrthoDB" id="5872711at2759"/>
<accession>A0A0C2D374</accession>
<keyword evidence="3" id="KW-1185">Reference proteome</keyword>
<sequence>MGLDTELVSPMKRPTPEITVTVHDDKLDSEDEESGSEDDDEYPDKVWWPYLSGTAHTEVCQLQVVAAPIAPTPSYEEVEQERQRQEQFGKEVLQQIQAFGEAADDEFDVQWAKSTLQKSQASRDVSPSKACQLPRNYLG</sequence>
<name>A0A0C2D374_9BILA</name>
<evidence type="ECO:0000313" key="3">
    <source>
        <dbReference type="Proteomes" id="UP000054047"/>
    </source>
</evidence>
<organism evidence="2 3">
    <name type="scientific">Ancylostoma duodenale</name>
    <dbReference type="NCBI Taxonomy" id="51022"/>
    <lineage>
        <taxon>Eukaryota</taxon>
        <taxon>Metazoa</taxon>
        <taxon>Ecdysozoa</taxon>
        <taxon>Nematoda</taxon>
        <taxon>Chromadorea</taxon>
        <taxon>Rhabditida</taxon>
        <taxon>Rhabditina</taxon>
        <taxon>Rhabditomorpha</taxon>
        <taxon>Strongyloidea</taxon>
        <taxon>Ancylostomatidae</taxon>
        <taxon>Ancylostomatinae</taxon>
        <taxon>Ancylostoma</taxon>
    </lineage>
</organism>